<dbReference type="AlphaFoldDB" id="A0A5C5VGD9"/>
<feature type="chain" id="PRO_5023063573" description="PsbP C-terminal domain-containing protein" evidence="1">
    <location>
        <begin position="21"/>
        <end position="198"/>
    </location>
</feature>
<feature type="signal peptide" evidence="1">
    <location>
        <begin position="1"/>
        <end position="20"/>
    </location>
</feature>
<proteinExistence type="predicted"/>
<evidence type="ECO:0000313" key="2">
    <source>
        <dbReference type="EMBL" id="TWT36702.1"/>
    </source>
</evidence>
<sequence length="198" mass="21622" precursor="true">MMLKHLLLAALLILPGLSHAQTDTAAPKPKDAAAAKPKPPVMVPLADGDLVMPAPADWKQVKPRNRIIEQEFAVAIKEVDAPARFTVMASGGSIEQNVNRWIGQFKKLAQPEEGKPGELHDLEVNGMKAHWVDLAGDYLDSPRGPFGPKVEKKDYRVLAAIVETKDSGNYFFKLVGPDKVVAKHKDAFLTMLKGVKAK</sequence>
<accession>A0A5C5VGD9</accession>
<organism evidence="2 3">
    <name type="scientific">Posidoniimonas corsicana</name>
    <dbReference type="NCBI Taxonomy" id="1938618"/>
    <lineage>
        <taxon>Bacteria</taxon>
        <taxon>Pseudomonadati</taxon>
        <taxon>Planctomycetota</taxon>
        <taxon>Planctomycetia</taxon>
        <taxon>Pirellulales</taxon>
        <taxon>Lacipirellulaceae</taxon>
        <taxon>Posidoniimonas</taxon>
    </lineage>
</organism>
<dbReference type="Proteomes" id="UP000316714">
    <property type="component" value="Unassembled WGS sequence"/>
</dbReference>
<reference evidence="2 3" key="1">
    <citation type="submission" date="2019-02" db="EMBL/GenBank/DDBJ databases">
        <title>Deep-cultivation of Planctomycetes and their phenomic and genomic characterization uncovers novel biology.</title>
        <authorList>
            <person name="Wiegand S."/>
            <person name="Jogler M."/>
            <person name="Boedeker C."/>
            <person name="Pinto D."/>
            <person name="Vollmers J."/>
            <person name="Rivas-Marin E."/>
            <person name="Kohn T."/>
            <person name="Peeters S.H."/>
            <person name="Heuer A."/>
            <person name="Rast P."/>
            <person name="Oberbeckmann S."/>
            <person name="Bunk B."/>
            <person name="Jeske O."/>
            <person name="Meyerdierks A."/>
            <person name="Storesund J.E."/>
            <person name="Kallscheuer N."/>
            <person name="Luecker S."/>
            <person name="Lage O.M."/>
            <person name="Pohl T."/>
            <person name="Merkel B.J."/>
            <person name="Hornburger P."/>
            <person name="Mueller R.-W."/>
            <person name="Bruemmer F."/>
            <person name="Labrenz M."/>
            <person name="Spormann A.M."/>
            <person name="Op Den Camp H."/>
            <person name="Overmann J."/>
            <person name="Amann R."/>
            <person name="Jetten M.S.M."/>
            <person name="Mascher T."/>
            <person name="Medema M.H."/>
            <person name="Devos D.P."/>
            <person name="Kaster A.-K."/>
            <person name="Ovreas L."/>
            <person name="Rohde M."/>
            <person name="Galperin M.Y."/>
            <person name="Jogler C."/>
        </authorList>
    </citation>
    <scope>NUCLEOTIDE SEQUENCE [LARGE SCALE GENOMIC DNA]</scope>
    <source>
        <strain evidence="2 3">KOR34</strain>
    </source>
</reference>
<name>A0A5C5VGD9_9BACT</name>
<evidence type="ECO:0008006" key="4">
    <source>
        <dbReference type="Google" id="ProtNLM"/>
    </source>
</evidence>
<keyword evidence="1" id="KW-0732">Signal</keyword>
<evidence type="ECO:0000313" key="3">
    <source>
        <dbReference type="Proteomes" id="UP000316714"/>
    </source>
</evidence>
<protein>
    <recommendedName>
        <fullName evidence="4">PsbP C-terminal domain-containing protein</fullName>
    </recommendedName>
</protein>
<dbReference type="EMBL" id="SIHJ01000001">
    <property type="protein sequence ID" value="TWT36702.1"/>
    <property type="molecule type" value="Genomic_DNA"/>
</dbReference>
<keyword evidence="3" id="KW-1185">Reference proteome</keyword>
<evidence type="ECO:0000256" key="1">
    <source>
        <dbReference type="SAM" id="SignalP"/>
    </source>
</evidence>
<gene>
    <name evidence="2" type="ORF">KOR34_16420</name>
</gene>
<comment type="caution">
    <text evidence="2">The sequence shown here is derived from an EMBL/GenBank/DDBJ whole genome shotgun (WGS) entry which is preliminary data.</text>
</comment>